<organism evidence="3 4">
    <name type="scientific">Gossypium barbadense</name>
    <name type="common">Sea Island cotton</name>
    <name type="synonym">Hibiscus barbadensis</name>
    <dbReference type="NCBI Taxonomy" id="3634"/>
    <lineage>
        <taxon>Eukaryota</taxon>
        <taxon>Viridiplantae</taxon>
        <taxon>Streptophyta</taxon>
        <taxon>Embryophyta</taxon>
        <taxon>Tracheophyta</taxon>
        <taxon>Spermatophyta</taxon>
        <taxon>Magnoliopsida</taxon>
        <taxon>eudicotyledons</taxon>
        <taxon>Gunneridae</taxon>
        <taxon>Pentapetalae</taxon>
        <taxon>rosids</taxon>
        <taxon>malvids</taxon>
        <taxon>Malvales</taxon>
        <taxon>Malvaceae</taxon>
        <taxon>Malvoideae</taxon>
        <taxon>Gossypium</taxon>
    </lineage>
</organism>
<accession>A0A2P5YBG7</accession>
<sequence length="240" mass="27143">MYTGVGEANEARHDRATWPCASTRPSNTGVGQMSNAPKFKNRETHRKKLGHTSMSHGHVQCCPHVLRRPLFPPQKTGKEQRHPQVLPRRLGTRSSRFPWDPEGIISDITGPTPSLSKASALSPSLRYLHAILAHNLTGRRESTGVITTHDTYFLWSIANGHIIVLAYFIALDIRHQTDRHRKWAPQHSSTIILPHSHWPDVPIGHLEHAKYEDDRETMWHISSSVPPRLVHRGGGPRGHY</sequence>
<dbReference type="EMBL" id="KZ663415">
    <property type="protein sequence ID" value="PPS12917.1"/>
    <property type="molecule type" value="Genomic_DNA"/>
</dbReference>
<evidence type="ECO:0000313" key="3">
    <source>
        <dbReference type="EMBL" id="PPS12917.1"/>
    </source>
</evidence>
<feature type="compositionally biased region" description="Polar residues" evidence="1">
    <location>
        <begin position="23"/>
        <end position="35"/>
    </location>
</feature>
<protein>
    <submittedName>
        <fullName evidence="3">Uncharacterized protein</fullName>
    </submittedName>
</protein>
<evidence type="ECO:0000313" key="4">
    <source>
        <dbReference type="Proteomes" id="UP000239757"/>
    </source>
</evidence>
<dbReference type="OrthoDB" id="1685790at2759"/>
<keyword evidence="2" id="KW-0812">Transmembrane</keyword>
<keyword evidence="2" id="KW-0472">Membrane</keyword>
<evidence type="ECO:0000256" key="2">
    <source>
        <dbReference type="SAM" id="Phobius"/>
    </source>
</evidence>
<proteinExistence type="predicted"/>
<reference evidence="3 4" key="1">
    <citation type="submission" date="2015-01" db="EMBL/GenBank/DDBJ databases">
        <title>Genome of allotetraploid Gossypium barbadense reveals genomic plasticity and fiber elongation in cotton evolution.</title>
        <authorList>
            <person name="Chen X."/>
            <person name="Liu X."/>
            <person name="Zhao B."/>
            <person name="Zheng H."/>
            <person name="Hu Y."/>
            <person name="Lu G."/>
            <person name="Yang C."/>
            <person name="Chen J."/>
            <person name="Shan C."/>
            <person name="Zhang L."/>
            <person name="Zhou Y."/>
            <person name="Wang L."/>
            <person name="Guo W."/>
            <person name="Bai Y."/>
            <person name="Ruan J."/>
            <person name="Shangguan X."/>
            <person name="Mao Y."/>
            <person name="Jiang J."/>
            <person name="Zhu Y."/>
            <person name="Lei J."/>
            <person name="Kang H."/>
            <person name="Chen S."/>
            <person name="He X."/>
            <person name="Wang R."/>
            <person name="Wang Y."/>
            <person name="Chen J."/>
            <person name="Wang L."/>
            <person name="Yu S."/>
            <person name="Wang B."/>
            <person name="Wei J."/>
            <person name="Song S."/>
            <person name="Lu X."/>
            <person name="Gao Z."/>
            <person name="Gu W."/>
            <person name="Deng X."/>
            <person name="Ma D."/>
            <person name="Wang S."/>
            <person name="Liang W."/>
            <person name="Fang L."/>
            <person name="Cai C."/>
            <person name="Zhu X."/>
            <person name="Zhou B."/>
            <person name="Zhang Y."/>
            <person name="Chen Z."/>
            <person name="Xu S."/>
            <person name="Zhu R."/>
            <person name="Wang S."/>
            <person name="Zhang T."/>
            <person name="Zhao G."/>
        </authorList>
    </citation>
    <scope>NUCLEOTIDE SEQUENCE [LARGE SCALE GENOMIC DNA]</scope>
    <source>
        <strain evidence="4">cv. Xinhai21</strain>
        <tissue evidence="3">Leaf</tissue>
    </source>
</reference>
<gene>
    <name evidence="3" type="ORF">GOBAR_AA07727</name>
</gene>
<name>A0A2P5YBG7_GOSBA</name>
<dbReference type="AlphaFoldDB" id="A0A2P5YBG7"/>
<dbReference type="Proteomes" id="UP000239757">
    <property type="component" value="Unassembled WGS sequence"/>
</dbReference>
<evidence type="ECO:0000256" key="1">
    <source>
        <dbReference type="SAM" id="MobiDB-lite"/>
    </source>
</evidence>
<feature type="region of interest" description="Disordered" evidence="1">
    <location>
        <begin position="1"/>
        <end position="36"/>
    </location>
</feature>
<feature type="transmembrane region" description="Helical" evidence="2">
    <location>
        <begin position="152"/>
        <end position="173"/>
    </location>
</feature>
<keyword evidence="2" id="KW-1133">Transmembrane helix</keyword>